<dbReference type="InterPro" id="IPR047252">
    <property type="entry name" value="TP53BP1-like"/>
</dbReference>
<evidence type="ECO:0000256" key="1">
    <source>
        <dbReference type="ARBA" id="ARBA00004123"/>
    </source>
</evidence>
<dbReference type="PANTHER" id="PTHR15321">
    <property type="entry name" value="TUMOR SUPPRESSOR P53-BINDING PROTEIN 1"/>
    <property type="match status" value="1"/>
</dbReference>
<dbReference type="STRING" id="1314782.A0A165UNE2"/>
<dbReference type="GO" id="GO:0045944">
    <property type="term" value="P:positive regulation of transcription by RNA polymerase II"/>
    <property type="evidence" value="ECO:0007669"/>
    <property type="project" value="TreeGrafter"/>
</dbReference>
<dbReference type="GO" id="GO:0000077">
    <property type="term" value="P:DNA damage checkpoint signaling"/>
    <property type="evidence" value="ECO:0007669"/>
    <property type="project" value="TreeGrafter"/>
</dbReference>
<dbReference type="SUPFAM" id="SSF52113">
    <property type="entry name" value="BRCT domain"/>
    <property type="match status" value="1"/>
</dbReference>
<proteinExistence type="predicted"/>
<organism evidence="5 6">
    <name type="scientific">Neolentinus lepideus HHB14362 ss-1</name>
    <dbReference type="NCBI Taxonomy" id="1314782"/>
    <lineage>
        <taxon>Eukaryota</taxon>
        <taxon>Fungi</taxon>
        <taxon>Dikarya</taxon>
        <taxon>Basidiomycota</taxon>
        <taxon>Agaricomycotina</taxon>
        <taxon>Agaricomycetes</taxon>
        <taxon>Gloeophyllales</taxon>
        <taxon>Gloeophyllaceae</taxon>
        <taxon>Neolentinus</taxon>
    </lineage>
</organism>
<dbReference type="SUPFAM" id="SSF63748">
    <property type="entry name" value="Tudor/PWWP/MBT"/>
    <property type="match status" value="1"/>
</dbReference>
<evidence type="ECO:0000256" key="2">
    <source>
        <dbReference type="ARBA" id="ARBA00022763"/>
    </source>
</evidence>
<dbReference type="Gene3D" id="3.40.50.10190">
    <property type="entry name" value="BRCT domain"/>
    <property type="match status" value="1"/>
</dbReference>
<evidence type="ECO:0000313" key="6">
    <source>
        <dbReference type="Proteomes" id="UP000076761"/>
    </source>
</evidence>
<dbReference type="InParanoid" id="A0A165UNE2"/>
<dbReference type="GO" id="GO:0005634">
    <property type="term" value="C:nucleus"/>
    <property type="evidence" value="ECO:0007669"/>
    <property type="project" value="UniProtKB-SubCell"/>
</dbReference>
<dbReference type="AlphaFoldDB" id="A0A165UNE2"/>
<accession>A0A165UNE2</accession>
<dbReference type="CDD" id="cd17724">
    <property type="entry name" value="BRCT_p53bp1_rpt2"/>
    <property type="match status" value="1"/>
</dbReference>
<dbReference type="InterPro" id="IPR047250">
    <property type="entry name" value="BRCT_p53bp1-like_rpt2"/>
</dbReference>
<feature type="domain" description="DNA repair protein Crb2 Tudor" evidence="4">
    <location>
        <begin position="11"/>
        <end position="59"/>
    </location>
</feature>
<gene>
    <name evidence="5" type="ORF">NEOLEDRAFT_1154372</name>
</gene>
<comment type="subcellular location">
    <subcellularLocation>
        <location evidence="1">Nucleus</location>
    </subcellularLocation>
</comment>
<dbReference type="OrthoDB" id="129353at2759"/>
<name>A0A165UNE2_9AGAM</name>
<evidence type="ECO:0000256" key="3">
    <source>
        <dbReference type="ARBA" id="ARBA00023242"/>
    </source>
</evidence>
<evidence type="ECO:0000313" key="5">
    <source>
        <dbReference type="EMBL" id="KZT28445.1"/>
    </source>
</evidence>
<protein>
    <recommendedName>
        <fullName evidence="4">DNA repair protein Crb2 Tudor domain-containing protein</fullName>
    </recommendedName>
</protein>
<dbReference type="EMBL" id="KV425557">
    <property type="protein sequence ID" value="KZT28445.1"/>
    <property type="molecule type" value="Genomic_DNA"/>
</dbReference>
<sequence length="415" mass="45688">MTPGTRRLREPTRVFALWKQDGHYYPGVIHASTLEPNRYIVHFDDGTAETVEVAKMRRCQLGKGDNVLIGKGQRAKVLDAQGSDSNSMVRVEVDDRDGTENVEVTVGDIQIAGRTITSHWKDRLLVPSAIVTVQQSKMKQSPSVSHAQDMLNKAIYKTGFVISSSSTSPQVEKEKADAVSIIKTAGGVLVDDWSSVVSIDGQFSSSGNCWVAYRSGVKWSGSDDIAKIFLLSDDCTTKPKFLMALALGVPCLDIRWILAPGELDWPAYLLPAGYSESIQARISQMVDLDWGNSIDYVEDIMNNPVATKLFGNKSILCLSDKFVPIQAHVTKKKTITDGRGSLTCVPRILLAMGAIRVEAVVQTRYATERNLKAYHYIIVSELSDIDPLRGDGLSVAHWDWVKDCLISGRLLDMPA</sequence>
<dbReference type="InterPro" id="IPR041297">
    <property type="entry name" value="Crb2_Tudor"/>
</dbReference>
<evidence type="ECO:0000259" key="4">
    <source>
        <dbReference type="Pfam" id="PF18115"/>
    </source>
</evidence>
<dbReference type="InterPro" id="IPR047249">
    <property type="entry name" value="BRCT_p53bp1-like_rpt1"/>
</dbReference>
<reference evidence="5 6" key="1">
    <citation type="journal article" date="2016" name="Mol. Biol. Evol.">
        <title>Comparative Genomics of Early-Diverging Mushroom-Forming Fungi Provides Insights into the Origins of Lignocellulose Decay Capabilities.</title>
        <authorList>
            <person name="Nagy L.G."/>
            <person name="Riley R."/>
            <person name="Tritt A."/>
            <person name="Adam C."/>
            <person name="Daum C."/>
            <person name="Floudas D."/>
            <person name="Sun H."/>
            <person name="Yadav J.S."/>
            <person name="Pangilinan J."/>
            <person name="Larsson K.H."/>
            <person name="Matsuura K."/>
            <person name="Barry K."/>
            <person name="Labutti K."/>
            <person name="Kuo R."/>
            <person name="Ohm R.A."/>
            <person name="Bhattacharya S.S."/>
            <person name="Shirouzu T."/>
            <person name="Yoshinaga Y."/>
            <person name="Martin F.M."/>
            <person name="Grigoriev I.V."/>
            <person name="Hibbett D.S."/>
        </authorList>
    </citation>
    <scope>NUCLEOTIDE SEQUENCE [LARGE SCALE GENOMIC DNA]</scope>
    <source>
        <strain evidence="5 6">HHB14362 ss-1</strain>
    </source>
</reference>
<keyword evidence="6" id="KW-1185">Reference proteome</keyword>
<dbReference type="Gene3D" id="2.30.30.140">
    <property type="match status" value="1"/>
</dbReference>
<dbReference type="InterPro" id="IPR036420">
    <property type="entry name" value="BRCT_dom_sf"/>
</dbReference>
<dbReference type="GO" id="GO:0042393">
    <property type="term" value="F:histone binding"/>
    <property type="evidence" value="ECO:0007669"/>
    <property type="project" value="TreeGrafter"/>
</dbReference>
<dbReference type="Pfam" id="PF18115">
    <property type="entry name" value="Tudor_3"/>
    <property type="match status" value="1"/>
</dbReference>
<dbReference type="PANTHER" id="PTHR15321:SF3">
    <property type="entry name" value="TP53-BINDING PROTEIN 1"/>
    <property type="match status" value="1"/>
</dbReference>
<dbReference type="CDD" id="cd17745">
    <property type="entry name" value="BRCT_p53bp1_rpt1"/>
    <property type="match status" value="1"/>
</dbReference>
<keyword evidence="2" id="KW-0227">DNA damage</keyword>
<keyword evidence="3" id="KW-0539">Nucleus</keyword>
<dbReference type="Proteomes" id="UP000076761">
    <property type="component" value="Unassembled WGS sequence"/>
</dbReference>